<reference evidence="3" key="1">
    <citation type="submission" date="2017-04" db="EMBL/GenBank/DDBJ databases">
        <authorList>
            <person name="Criscuolo A."/>
        </authorList>
    </citation>
    <scope>NUCLEOTIDE SEQUENCE [LARGE SCALE GENOMIC DNA]</scope>
</reference>
<dbReference type="Gene3D" id="1.10.260.40">
    <property type="entry name" value="lambda repressor-like DNA-binding domains"/>
    <property type="match status" value="1"/>
</dbReference>
<gene>
    <name evidence="2" type="ORF">BACERE00185_00070</name>
</gene>
<dbReference type="GO" id="GO:0003677">
    <property type="term" value="F:DNA binding"/>
    <property type="evidence" value="ECO:0007669"/>
    <property type="project" value="InterPro"/>
</dbReference>
<dbReference type="Pfam" id="PF13443">
    <property type="entry name" value="HTH_26"/>
    <property type="match status" value="1"/>
</dbReference>
<protein>
    <recommendedName>
        <fullName evidence="1">HTH cro/C1-type domain-containing protein</fullName>
    </recommendedName>
</protein>
<sequence>MGRIQFTLEKTLNELNMSPYRLSVISQVRSNTITDMVNNQSSRINISTLELIITSLNKIADERNLDRSYNINDVFIYVE</sequence>
<accession>A0A1Y5YW93</accession>
<dbReference type="Proteomes" id="UP000194439">
    <property type="component" value="Unassembled WGS sequence"/>
</dbReference>
<evidence type="ECO:0000313" key="2">
    <source>
        <dbReference type="EMBL" id="SMD65830.1"/>
    </source>
</evidence>
<dbReference type="EMBL" id="FWZD01000018">
    <property type="protein sequence ID" value="SMD65830.1"/>
    <property type="molecule type" value="Genomic_DNA"/>
</dbReference>
<proteinExistence type="predicted"/>
<evidence type="ECO:0000259" key="1">
    <source>
        <dbReference type="Pfam" id="PF13443"/>
    </source>
</evidence>
<feature type="domain" description="HTH cro/C1-type" evidence="1">
    <location>
        <begin position="8"/>
        <end position="56"/>
    </location>
</feature>
<evidence type="ECO:0000313" key="3">
    <source>
        <dbReference type="Proteomes" id="UP000194439"/>
    </source>
</evidence>
<name>A0A1Y5YW93_9BACI</name>
<dbReference type="InterPro" id="IPR001387">
    <property type="entry name" value="Cro/C1-type_HTH"/>
</dbReference>
<dbReference type="InterPro" id="IPR010982">
    <property type="entry name" value="Lambda_DNA-bd_dom_sf"/>
</dbReference>
<dbReference type="AlphaFoldDB" id="A0A1Y5YW93"/>
<organism evidence="2 3">
    <name type="scientific">Bacillus mobilis</name>
    <dbReference type="NCBI Taxonomy" id="2026190"/>
    <lineage>
        <taxon>Bacteria</taxon>
        <taxon>Bacillati</taxon>
        <taxon>Bacillota</taxon>
        <taxon>Bacilli</taxon>
        <taxon>Bacillales</taxon>
        <taxon>Bacillaceae</taxon>
        <taxon>Bacillus</taxon>
        <taxon>Bacillus cereus group</taxon>
    </lineage>
</organism>
<dbReference type="RefSeq" id="WP_000532684.1">
    <property type="nucleotide sequence ID" value="NZ_FWZD01000018.1"/>
</dbReference>